<evidence type="ECO:0000313" key="1">
    <source>
        <dbReference type="Proteomes" id="UP000887569"/>
    </source>
</evidence>
<dbReference type="AlphaFoldDB" id="A0A915BMA8"/>
<protein>
    <submittedName>
        <fullName evidence="2 3">Uncharacterized protein</fullName>
    </submittedName>
</protein>
<name>A0A915BMA8_PARUN</name>
<evidence type="ECO:0000313" key="2">
    <source>
        <dbReference type="WBParaSite" id="PgR046_g060_t02"/>
    </source>
</evidence>
<reference evidence="2 3" key="1">
    <citation type="submission" date="2022-11" db="UniProtKB">
        <authorList>
            <consortium name="WormBaseParasite"/>
        </authorList>
    </citation>
    <scope>IDENTIFICATION</scope>
</reference>
<dbReference type="WBParaSite" id="PgR046_g060_t02">
    <property type="protein sequence ID" value="PgR046_g060_t02"/>
    <property type="gene ID" value="PgR046_g060"/>
</dbReference>
<dbReference type="WBParaSite" id="PgR046_g060_t09">
    <property type="protein sequence ID" value="PgR046_g060_t09"/>
    <property type="gene ID" value="PgR046_g060"/>
</dbReference>
<evidence type="ECO:0000313" key="3">
    <source>
        <dbReference type="WBParaSite" id="PgR046_g060_t06"/>
    </source>
</evidence>
<keyword evidence="1" id="KW-1185">Reference proteome</keyword>
<organism evidence="1 4">
    <name type="scientific">Parascaris univalens</name>
    <name type="common">Nematode worm</name>
    <dbReference type="NCBI Taxonomy" id="6257"/>
    <lineage>
        <taxon>Eukaryota</taxon>
        <taxon>Metazoa</taxon>
        <taxon>Ecdysozoa</taxon>
        <taxon>Nematoda</taxon>
        <taxon>Chromadorea</taxon>
        <taxon>Rhabditida</taxon>
        <taxon>Spirurina</taxon>
        <taxon>Ascaridomorpha</taxon>
        <taxon>Ascaridoidea</taxon>
        <taxon>Ascarididae</taxon>
        <taxon>Parascaris</taxon>
    </lineage>
</organism>
<proteinExistence type="predicted"/>
<dbReference type="WBParaSite" id="PgR046_g060_t06">
    <property type="protein sequence ID" value="PgR046_g060_t06"/>
    <property type="gene ID" value="PgR046_g060"/>
</dbReference>
<dbReference type="WBParaSite" id="PgR046_g060_t07">
    <property type="protein sequence ID" value="PgR046_g060_t07"/>
    <property type="gene ID" value="PgR046_g060"/>
</dbReference>
<dbReference type="WBParaSite" id="PgR046_g060_t08">
    <property type="protein sequence ID" value="PgR046_g060_t08"/>
    <property type="gene ID" value="PgR046_g060"/>
</dbReference>
<dbReference type="Proteomes" id="UP000887569">
    <property type="component" value="Unplaced"/>
</dbReference>
<evidence type="ECO:0000313" key="4">
    <source>
        <dbReference type="WBParaSite" id="PgR046_g060_t09"/>
    </source>
</evidence>
<sequence length="111" mass="13284">MYVGWTFTMFYSDAFSFVRKMLRSASDDKVGHLSLVKPKIIWIQALSRYFYEPLYFFTPSHRNQFIITINTILPQHCLLISSVLHTKRYVWLDFLSVAFFSFNGFRFSQYP</sequence>
<accession>A0A915BMA8</accession>